<reference evidence="2" key="1">
    <citation type="submission" date="2021-01" db="UniProtKB">
        <authorList>
            <consortium name="EnsemblPlants"/>
        </authorList>
    </citation>
    <scope>IDENTIFICATION</scope>
</reference>
<dbReference type="InterPro" id="IPR025558">
    <property type="entry name" value="DUF4283"/>
</dbReference>
<evidence type="ECO:0000313" key="3">
    <source>
        <dbReference type="Proteomes" id="UP000594263"/>
    </source>
</evidence>
<proteinExistence type="predicted"/>
<accession>A0A7N0TEN9</accession>
<evidence type="ECO:0000259" key="1">
    <source>
        <dbReference type="Pfam" id="PF14111"/>
    </source>
</evidence>
<dbReference type="AlphaFoldDB" id="A0A7N0TEN9"/>
<keyword evidence="3" id="KW-1185">Reference proteome</keyword>
<sequence length="149" mass="16834">MASPTPTVAGESVPASVELHEVPQIGDNGVDRAKPHQIKESWASIVSGNRRIEDKIVLENDDSFTGGNDVFLEEEVWAEGIDDWSSTLVGNVFGMSPSLFTMRNYISRRWGDESIVTVYELRKGVFLFYFESRQKMDDIMENGPWPFNN</sequence>
<dbReference type="Pfam" id="PF14111">
    <property type="entry name" value="DUF4283"/>
    <property type="match status" value="1"/>
</dbReference>
<feature type="domain" description="DUF4283" evidence="1">
    <location>
        <begin position="82"/>
        <end position="149"/>
    </location>
</feature>
<dbReference type="EnsemblPlants" id="Kaladp0034s0164.1.v1.1">
    <property type="protein sequence ID" value="Kaladp0034s0164.1.v1.1.CDS.1"/>
    <property type="gene ID" value="Kaladp0034s0164.v1.1"/>
</dbReference>
<organism evidence="2 3">
    <name type="scientific">Kalanchoe fedtschenkoi</name>
    <name type="common">Lavender scallops</name>
    <name type="synonym">South American air plant</name>
    <dbReference type="NCBI Taxonomy" id="63787"/>
    <lineage>
        <taxon>Eukaryota</taxon>
        <taxon>Viridiplantae</taxon>
        <taxon>Streptophyta</taxon>
        <taxon>Embryophyta</taxon>
        <taxon>Tracheophyta</taxon>
        <taxon>Spermatophyta</taxon>
        <taxon>Magnoliopsida</taxon>
        <taxon>eudicotyledons</taxon>
        <taxon>Gunneridae</taxon>
        <taxon>Pentapetalae</taxon>
        <taxon>Saxifragales</taxon>
        <taxon>Crassulaceae</taxon>
        <taxon>Kalanchoe</taxon>
    </lineage>
</organism>
<protein>
    <recommendedName>
        <fullName evidence="1">DUF4283 domain-containing protein</fullName>
    </recommendedName>
</protein>
<name>A0A7N0TEN9_KALFE</name>
<dbReference type="Gramene" id="Kaladp0034s0164.1.v1.1">
    <property type="protein sequence ID" value="Kaladp0034s0164.1.v1.1.CDS.1"/>
    <property type="gene ID" value="Kaladp0034s0164.v1.1"/>
</dbReference>
<evidence type="ECO:0000313" key="2">
    <source>
        <dbReference type="EnsemblPlants" id="Kaladp0034s0164.1.v1.1.CDS.1"/>
    </source>
</evidence>
<dbReference type="Proteomes" id="UP000594263">
    <property type="component" value="Unplaced"/>
</dbReference>